<dbReference type="GO" id="GO:0008013">
    <property type="term" value="F:beta-catenin binding"/>
    <property type="evidence" value="ECO:0007669"/>
    <property type="project" value="TreeGrafter"/>
</dbReference>
<dbReference type="GO" id="GO:0005509">
    <property type="term" value="F:calcium ion binding"/>
    <property type="evidence" value="ECO:0007669"/>
    <property type="project" value="UniProtKB-UniRule"/>
</dbReference>
<dbReference type="PROSITE" id="PS50268">
    <property type="entry name" value="CADHERIN_2"/>
    <property type="match status" value="3"/>
</dbReference>
<accession>A0A834KVJ5</accession>
<evidence type="ECO:0000313" key="11">
    <source>
        <dbReference type="Proteomes" id="UP000646548"/>
    </source>
</evidence>
<evidence type="ECO:0000256" key="3">
    <source>
        <dbReference type="ARBA" id="ARBA00022837"/>
    </source>
</evidence>
<sequence length="901" mass="98792">MALLLPTSWTLFSSLLVLLSLHTAAGMSGWAGCLDGEDVFAEIKENSLSGDIVSELAVDTTAEGVQWSLVGKDADWFFLDGKNIRLNVSEDKILDRESLGPILTVELLCNQENVLQSMNRVIVKILNENDNLPVFEIKEKIMFISELTKVNSVVFTIRATDADNDKIIYMIDRTSPDAEYFKIDLPNSGEVILSKPLDFETKPLLTVTVFASEMNTAEHHNTSISITIHVLDGDDQYPQFEPCMLLFQDEKSQICTSPVYTVNVTEGEEDIELDFFPGPIHAVDGDRGLSSPISYAILPGDDEAHFKMDRKTGVIRLTQGVTDRLITPVLRLQVMAFQEDDPMKYSVATVLVRILAVNQFYPEFDRPEYRGFVIAGKSPVSLVNTYGSKALMLHVRDQDFRQAGLHTYDATVIDLFLSLTTCFFSTYWQGFNPMIYFSFSPTSNYTDIYQVTQGGLLIAQTCHLKPKQKHVLEIMAVDQESGDATFATVVVEVLPEGQTIPHHPLGDDRLTGCTVGKALFLSMLFLSALGCILLMLMWLKKKHRGMKGPLERGCVAQCKHPNVVRSSVSHGNAMPHMEDVHHNNEEGGACNPSFSFLEKPNTDQDASLSREPVSAKTTVSFDITVIPIETVSVNLNNNAGSPNKMSTFHVEKEELSTTHEAQEAPAKESPGSPSGGTPEVTETESSSSPKPVNQDCTETLPANIDALVTRTPSPVSNPCSLPQSSLEESDNLIQNSCISTDDQTSPHPEVTDSAPPSPEHGPLKAVLVHIDTTPTDTPPETPEVTAKTMHAGDDQPCTSLDQVEPTDCVEESAESPCQDKMTSENVPDKVKDEEDGCLGDADADQNRESEVSDATMISQAPRLFRQTAEDGAGEGKTEDDSAVWKCHQAVRQTPQSGSAEK</sequence>
<protein>
    <submittedName>
        <fullName evidence="10">Cadherin-related family member 5</fullName>
    </submittedName>
</protein>
<feature type="region of interest" description="Disordered" evidence="6">
    <location>
        <begin position="572"/>
        <end position="614"/>
    </location>
</feature>
<dbReference type="Gene3D" id="2.60.40.60">
    <property type="entry name" value="Cadherins"/>
    <property type="match status" value="3"/>
</dbReference>
<dbReference type="SMART" id="SM00112">
    <property type="entry name" value="CA"/>
    <property type="match status" value="3"/>
</dbReference>
<keyword evidence="3 5" id="KW-0106">Calcium</keyword>
<dbReference type="PANTHER" id="PTHR24027:SF431">
    <property type="entry name" value="CADHERIN-RELATED FAMILY MEMBER 5-LIKE ISOFORM X1"/>
    <property type="match status" value="1"/>
</dbReference>
<feature type="chain" id="PRO_5032735891" evidence="8">
    <location>
        <begin position="27"/>
        <end position="901"/>
    </location>
</feature>
<name>A0A834KVJ5_ORYME</name>
<dbReference type="Proteomes" id="UP000646548">
    <property type="component" value="Unassembled WGS sequence"/>
</dbReference>
<feature type="transmembrane region" description="Helical" evidence="7">
    <location>
        <begin position="518"/>
        <end position="539"/>
    </location>
</feature>
<feature type="compositionally biased region" description="Low complexity" evidence="6">
    <location>
        <begin position="675"/>
        <end position="689"/>
    </location>
</feature>
<dbReference type="EMBL" id="WKFB01000120">
    <property type="protein sequence ID" value="KAF6735007.1"/>
    <property type="molecule type" value="Genomic_DNA"/>
</dbReference>
<organism evidence="10 11">
    <name type="scientific">Oryzias melastigma</name>
    <name type="common">Marine medaka</name>
    <dbReference type="NCBI Taxonomy" id="30732"/>
    <lineage>
        <taxon>Eukaryota</taxon>
        <taxon>Metazoa</taxon>
        <taxon>Chordata</taxon>
        <taxon>Craniata</taxon>
        <taxon>Vertebrata</taxon>
        <taxon>Euteleostomi</taxon>
        <taxon>Actinopterygii</taxon>
        <taxon>Neopterygii</taxon>
        <taxon>Teleostei</taxon>
        <taxon>Neoteleostei</taxon>
        <taxon>Acanthomorphata</taxon>
        <taxon>Ovalentaria</taxon>
        <taxon>Atherinomorphae</taxon>
        <taxon>Beloniformes</taxon>
        <taxon>Adrianichthyidae</taxon>
        <taxon>Oryziinae</taxon>
        <taxon>Oryzias</taxon>
    </lineage>
</organism>
<evidence type="ECO:0000256" key="8">
    <source>
        <dbReference type="SAM" id="SignalP"/>
    </source>
</evidence>
<feature type="signal peptide" evidence="8">
    <location>
        <begin position="1"/>
        <end position="26"/>
    </location>
</feature>
<feature type="compositionally biased region" description="Basic and acidic residues" evidence="6">
    <location>
        <begin position="576"/>
        <end position="585"/>
    </location>
</feature>
<dbReference type="InterPro" id="IPR002126">
    <property type="entry name" value="Cadherin-like_dom"/>
</dbReference>
<feature type="domain" description="Cadherin" evidence="9">
    <location>
        <begin position="256"/>
        <end position="364"/>
    </location>
</feature>
<proteinExistence type="predicted"/>
<keyword evidence="7" id="KW-1133">Transmembrane helix</keyword>
<keyword evidence="8" id="KW-0732">Signal</keyword>
<dbReference type="InterPro" id="IPR039808">
    <property type="entry name" value="Cadherin"/>
</dbReference>
<feature type="region of interest" description="Disordered" evidence="6">
    <location>
        <begin position="709"/>
        <end position="882"/>
    </location>
</feature>
<feature type="domain" description="Cadherin" evidence="9">
    <location>
        <begin position="41"/>
        <end position="135"/>
    </location>
</feature>
<evidence type="ECO:0000256" key="4">
    <source>
        <dbReference type="ARBA" id="ARBA00023136"/>
    </source>
</evidence>
<evidence type="ECO:0000256" key="6">
    <source>
        <dbReference type="SAM" id="MobiDB-lite"/>
    </source>
</evidence>
<evidence type="ECO:0000313" key="10">
    <source>
        <dbReference type="EMBL" id="KAF6735007.1"/>
    </source>
</evidence>
<evidence type="ECO:0000256" key="2">
    <source>
        <dbReference type="ARBA" id="ARBA00022737"/>
    </source>
</evidence>
<dbReference type="Pfam" id="PF00028">
    <property type="entry name" value="Cadherin"/>
    <property type="match status" value="2"/>
</dbReference>
<feature type="compositionally biased region" description="Basic and acidic residues" evidence="6">
    <location>
        <begin position="652"/>
        <end position="666"/>
    </location>
</feature>
<keyword evidence="7" id="KW-0812">Transmembrane</keyword>
<dbReference type="InterPro" id="IPR015919">
    <property type="entry name" value="Cadherin-like_sf"/>
</dbReference>
<dbReference type="AlphaFoldDB" id="A0A834KVJ5"/>
<evidence type="ECO:0000256" key="7">
    <source>
        <dbReference type="SAM" id="Phobius"/>
    </source>
</evidence>
<evidence type="ECO:0000256" key="1">
    <source>
        <dbReference type="ARBA" id="ARBA00004370"/>
    </source>
</evidence>
<reference evidence="10" key="1">
    <citation type="journal article" name="BMC Genomics">
        <title>Long-read sequencing and de novo genome assembly of marine medaka (Oryzias melastigma).</title>
        <authorList>
            <person name="Liang P."/>
            <person name="Saqib H.S.A."/>
            <person name="Ni X."/>
            <person name="Shen Y."/>
        </authorList>
    </citation>
    <scope>NUCLEOTIDE SEQUENCE</scope>
    <source>
        <strain evidence="10">Bigg-433</strain>
    </source>
</reference>
<keyword evidence="2" id="KW-0677">Repeat</keyword>
<dbReference type="PANTHER" id="PTHR24027">
    <property type="entry name" value="CADHERIN-23"/>
    <property type="match status" value="1"/>
</dbReference>
<dbReference type="CDD" id="cd11304">
    <property type="entry name" value="Cadherin_repeat"/>
    <property type="match status" value="3"/>
</dbReference>
<feature type="compositionally biased region" description="Acidic residues" evidence="6">
    <location>
        <begin position="833"/>
        <end position="843"/>
    </location>
</feature>
<gene>
    <name evidence="10" type="ORF">FQA47_002591</name>
</gene>
<evidence type="ECO:0000259" key="9">
    <source>
        <dbReference type="PROSITE" id="PS50268"/>
    </source>
</evidence>
<dbReference type="SUPFAM" id="SSF49313">
    <property type="entry name" value="Cadherin-like"/>
    <property type="match status" value="2"/>
</dbReference>
<dbReference type="GO" id="GO:0045296">
    <property type="term" value="F:cadherin binding"/>
    <property type="evidence" value="ECO:0007669"/>
    <property type="project" value="TreeGrafter"/>
</dbReference>
<comment type="subcellular location">
    <subcellularLocation>
        <location evidence="1">Membrane</location>
    </subcellularLocation>
</comment>
<keyword evidence="4 7" id="KW-0472">Membrane</keyword>
<feature type="domain" description="Cadherin" evidence="9">
    <location>
        <begin position="136"/>
        <end position="240"/>
    </location>
</feature>
<feature type="region of interest" description="Disordered" evidence="6">
    <location>
        <begin position="652"/>
        <end position="697"/>
    </location>
</feature>
<comment type="caution">
    <text evidence="10">The sequence shown here is derived from an EMBL/GenBank/DDBJ whole genome shotgun (WGS) entry which is preliminary data.</text>
</comment>
<evidence type="ECO:0000256" key="5">
    <source>
        <dbReference type="PROSITE-ProRule" id="PRU00043"/>
    </source>
</evidence>
<dbReference type="PRINTS" id="PR00205">
    <property type="entry name" value="CADHERIN"/>
</dbReference>
<feature type="compositionally biased region" description="Polar residues" evidence="6">
    <location>
        <begin position="710"/>
        <end position="746"/>
    </location>
</feature>
<dbReference type="GO" id="GO:0007156">
    <property type="term" value="P:homophilic cell adhesion via plasma membrane adhesion molecules"/>
    <property type="evidence" value="ECO:0007669"/>
    <property type="project" value="InterPro"/>
</dbReference>
<dbReference type="GO" id="GO:0016342">
    <property type="term" value="C:catenin complex"/>
    <property type="evidence" value="ECO:0007669"/>
    <property type="project" value="TreeGrafter"/>
</dbReference>
<dbReference type="GO" id="GO:0016477">
    <property type="term" value="P:cell migration"/>
    <property type="evidence" value="ECO:0007669"/>
    <property type="project" value="TreeGrafter"/>
</dbReference>